<comment type="caution">
    <text evidence="3">The sequence shown here is derived from an EMBL/GenBank/DDBJ whole genome shotgun (WGS) entry which is preliminary data.</text>
</comment>
<reference evidence="3 4" key="1">
    <citation type="journal article" date="2018" name="Nat. Genet.">
        <title>Extensive intraspecific gene order and gene structural variations between Mo17 and other maize genomes.</title>
        <authorList>
            <person name="Sun S."/>
            <person name="Zhou Y."/>
            <person name="Chen J."/>
            <person name="Shi J."/>
            <person name="Zhao H."/>
            <person name="Zhao H."/>
            <person name="Song W."/>
            <person name="Zhang M."/>
            <person name="Cui Y."/>
            <person name="Dong X."/>
            <person name="Liu H."/>
            <person name="Ma X."/>
            <person name="Jiao Y."/>
            <person name="Wang B."/>
            <person name="Wei X."/>
            <person name="Stein J.C."/>
            <person name="Glaubitz J.C."/>
            <person name="Lu F."/>
            <person name="Yu G."/>
            <person name="Liang C."/>
            <person name="Fengler K."/>
            <person name="Li B."/>
            <person name="Rafalski A."/>
            <person name="Schnable P.S."/>
            <person name="Ware D.H."/>
            <person name="Buckler E.S."/>
            <person name="Lai J."/>
        </authorList>
    </citation>
    <scope>NUCLEOTIDE SEQUENCE [LARGE SCALE GENOMIC DNA]</scope>
    <source>
        <strain evidence="4">cv. Missouri 17</strain>
        <tissue evidence="3">Seedling</tissue>
    </source>
</reference>
<sequence>MKPLQDLVLGCNKGSRETEPVGSSGTRAGTTGSAAYMFALLILLLCFGPGNFSCPLRLDHNRLKGPIPRELAGLPNLGIVDFSNNDLCGAIPTDGAFQNIPRSSELLLVDACQHIPGDPSTSFSVFTVTTLPFVQQIVAETSGTTLTFVIIDKWVVTVASIGDSHCVQESA</sequence>
<accession>A0A3L6EMD9</accession>
<keyword evidence="2" id="KW-0812">Transmembrane</keyword>
<dbReference type="InterPro" id="IPR032675">
    <property type="entry name" value="LRR_dom_sf"/>
</dbReference>
<dbReference type="SUPFAM" id="SSF52058">
    <property type="entry name" value="L domain-like"/>
    <property type="match status" value="1"/>
</dbReference>
<evidence type="ECO:0000313" key="4">
    <source>
        <dbReference type="Proteomes" id="UP000251960"/>
    </source>
</evidence>
<evidence type="ECO:0000313" key="3">
    <source>
        <dbReference type="EMBL" id="PWZ20477.1"/>
    </source>
</evidence>
<proteinExistence type="predicted"/>
<dbReference type="ExpressionAtlas" id="A0A3L6EMD9">
    <property type="expression patterns" value="baseline"/>
</dbReference>
<dbReference type="Gene3D" id="3.80.10.10">
    <property type="entry name" value="Ribonuclease Inhibitor"/>
    <property type="match status" value="1"/>
</dbReference>
<evidence type="ECO:0000256" key="2">
    <source>
        <dbReference type="SAM" id="Phobius"/>
    </source>
</evidence>
<dbReference type="EMBL" id="NCVQ01000006">
    <property type="protein sequence ID" value="PWZ20477.1"/>
    <property type="molecule type" value="Genomic_DNA"/>
</dbReference>
<dbReference type="GO" id="GO:0004722">
    <property type="term" value="F:protein serine/threonine phosphatase activity"/>
    <property type="evidence" value="ECO:0007669"/>
    <property type="project" value="UniProtKB-EC"/>
</dbReference>
<dbReference type="SUPFAM" id="SSF81606">
    <property type="entry name" value="PP2C-like"/>
    <property type="match status" value="1"/>
</dbReference>
<keyword evidence="2" id="KW-0472">Membrane</keyword>
<dbReference type="Proteomes" id="UP000251960">
    <property type="component" value="Chromosome 5"/>
</dbReference>
<keyword evidence="2" id="KW-1133">Transmembrane helix</keyword>
<protein>
    <recommendedName>
        <fullName evidence="1">protein-serine/threonine phosphatase</fullName>
        <ecNumber evidence="1">3.1.3.16</ecNumber>
    </recommendedName>
</protein>
<dbReference type="AlphaFoldDB" id="A0A3L6EMD9"/>
<dbReference type="InterPro" id="IPR036457">
    <property type="entry name" value="PPM-type-like_dom_sf"/>
</dbReference>
<evidence type="ECO:0000256" key="1">
    <source>
        <dbReference type="ARBA" id="ARBA00013081"/>
    </source>
</evidence>
<feature type="transmembrane region" description="Helical" evidence="2">
    <location>
        <begin position="34"/>
        <end position="54"/>
    </location>
</feature>
<dbReference type="EC" id="3.1.3.16" evidence="1"/>
<organism evidence="3 4">
    <name type="scientific">Zea mays</name>
    <name type="common">Maize</name>
    <dbReference type="NCBI Taxonomy" id="4577"/>
    <lineage>
        <taxon>Eukaryota</taxon>
        <taxon>Viridiplantae</taxon>
        <taxon>Streptophyta</taxon>
        <taxon>Embryophyta</taxon>
        <taxon>Tracheophyta</taxon>
        <taxon>Spermatophyta</taxon>
        <taxon>Magnoliopsida</taxon>
        <taxon>Liliopsida</taxon>
        <taxon>Poales</taxon>
        <taxon>Poaceae</taxon>
        <taxon>PACMAD clade</taxon>
        <taxon>Panicoideae</taxon>
        <taxon>Andropogonodae</taxon>
        <taxon>Andropogoneae</taxon>
        <taxon>Tripsacinae</taxon>
        <taxon>Zea</taxon>
    </lineage>
</organism>
<gene>
    <name evidence="3" type="primary">LRR1_1</name>
    <name evidence="3" type="ORF">Zm00014a_010689</name>
</gene>
<name>A0A3L6EMD9_MAIZE</name>